<evidence type="ECO:0000256" key="1">
    <source>
        <dbReference type="SAM" id="MobiDB-lite"/>
    </source>
</evidence>
<dbReference type="EMBL" id="VSRR010000983">
    <property type="protein sequence ID" value="MPC21493.1"/>
    <property type="molecule type" value="Genomic_DNA"/>
</dbReference>
<dbReference type="Proteomes" id="UP000324222">
    <property type="component" value="Unassembled WGS sequence"/>
</dbReference>
<accession>A0A5B7DK44</accession>
<feature type="compositionally biased region" description="Low complexity" evidence="1">
    <location>
        <begin position="77"/>
        <end position="91"/>
    </location>
</feature>
<protein>
    <submittedName>
        <fullName evidence="2">Uncharacterized protein</fullName>
    </submittedName>
</protein>
<feature type="compositionally biased region" description="Polar residues" evidence="1">
    <location>
        <begin position="9"/>
        <end position="19"/>
    </location>
</feature>
<feature type="region of interest" description="Disordered" evidence="1">
    <location>
        <begin position="1"/>
        <end position="46"/>
    </location>
</feature>
<evidence type="ECO:0000313" key="2">
    <source>
        <dbReference type="EMBL" id="MPC21493.1"/>
    </source>
</evidence>
<comment type="caution">
    <text evidence="2">The sequence shown here is derived from an EMBL/GenBank/DDBJ whole genome shotgun (WGS) entry which is preliminary data.</text>
</comment>
<name>A0A5B7DK44_PORTR</name>
<sequence>MPSLVTALATMQQKTQQTGPPLATKNGERRPVASSWRRQRGGGFSLRPALHRPLLAQRLPPPASLPALPVRRHSVFPHASPHPHSCTTTTPHHQHIPLPPHCTNTSRRQIIVRRGGGGRCYNGIVDG</sequence>
<dbReference type="AlphaFoldDB" id="A0A5B7DK44"/>
<gene>
    <name evidence="2" type="ORF">E2C01_014483</name>
</gene>
<keyword evidence="3" id="KW-1185">Reference proteome</keyword>
<evidence type="ECO:0000313" key="3">
    <source>
        <dbReference type="Proteomes" id="UP000324222"/>
    </source>
</evidence>
<feature type="region of interest" description="Disordered" evidence="1">
    <location>
        <begin position="74"/>
        <end position="103"/>
    </location>
</feature>
<organism evidence="2 3">
    <name type="scientific">Portunus trituberculatus</name>
    <name type="common">Swimming crab</name>
    <name type="synonym">Neptunus trituberculatus</name>
    <dbReference type="NCBI Taxonomy" id="210409"/>
    <lineage>
        <taxon>Eukaryota</taxon>
        <taxon>Metazoa</taxon>
        <taxon>Ecdysozoa</taxon>
        <taxon>Arthropoda</taxon>
        <taxon>Crustacea</taxon>
        <taxon>Multicrustacea</taxon>
        <taxon>Malacostraca</taxon>
        <taxon>Eumalacostraca</taxon>
        <taxon>Eucarida</taxon>
        <taxon>Decapoda</taxon>
        <taxon>Pleocyemata</taxon>
        <taxon>Brachyura</taxon>
        <taxon>Eubrachyura</taxon>
        <taxon>Portunoidea</taxon>
        <taxon>Portunidae</taxon>
        <taxon>Portuninae</taxon>
        <taxon>Portunus</taxon>
    </lineage>
</organism>
<proteinExistence type="predicted"/>
<reference evidence="2 3" key="1">
    <citation type="submission" date="2019-05" db="EMBL/GenBank/DDBJ databases">
        <title>Another draft genome of Portunus trituberculatus and its Hox gene families provides insights of decapod evolution.</title>
        <authorList>
            <person name="Jeong J.-H."/>
            <person name="Song I."/>
            <person name="Kim S."/>
            <person name="Choi T."/>
            <person name="Kim D."/>
            <person name="Ryu S."/>
            <person name="Kim W."/>
        </authorList>
    </citation>
    <scope>NUCLEOTIDE SEQUENCE [LARGE SCALE GENOMIC DNA]</scope>
    <source>
        <tissue evidence="2">Muscle</tissue>
    </source>
</reference>